<protein>
    <submittedName>
        <fullName evidence="2">Uncharacterized protein</fullName>
    </submittedName>
</protein>
<evidence type="ECO:0000313" key="2">
    <source>
        <dbReference type="EMBL" id="QKX63722.1"/>
    </source>
</evidence>
<accession>A0A7H8RBC0</accession>
<evidence type="ECO:0000313" key="3">
    <source>
        <dbReference type="Proteomes" id="UP000509510"/>
    </source>
</evidence>
<proteinExistence type="inferred from homology"/>
<organism evidence="2 3">
    <name type="scientific">Talaromyces rugulosus</name>
    <name type="common">Penicillium rugulosum</name>
    <dbReference type="NCBI Taxonomy" id="121627"/>
    <lineage>
        <taxon>Eukaryota</taxon>
        <taxon>Fungi</taxon>
        <taxon>Dikarya</taxon>
        <taxon>Ascomycota</taxon>
        <taxon>Pezizomycotina</taxon>
        <taxon>Eurotiomycetes</taxon>
        <taxon>Eurotiomycetidae</taxon>
        <taxon>Eurotiales</taxon>
        <taxon>Trichocomaceae</taxon>
        <taxon>Talaromyces</taxon>
        <taxon>Talaromyces sect. Islandici</taxon>
    </lineage>
</organism>
<dbReference type="GO" id="GO:0006570">
    <property type="term" value="P:tyrosine metabolic process"/>
    <property type="evidence" value="ECO:0007669"/>
    <property type="project" value="TreeGrafter"/>
</dbReference>
<dbReference type="InterPro" id="IPR038906">
    <property type="entry name" value="TTC36"/>
</dbReference>
<dbReference type="RefSeq" id="XP_035349896.1">
    <property type="nucleotide sequence ID" value="XM_035494003.1"/>
</dbReference>
<sequence length="245" mass="26898">MKTLSQNDKNVLSRIFESHPSGSLATSPIDHTLPTSLPSIPPGALSELRELEFAAISPLDGERPSQESLRQSIAKLTDLVTSYPQYSSAYNNRAQALRLLHGDDLYNEAIRDSTLWSDLCSAIAFASPGQSQQRVCELQGQILRSAYAQRGFLTWKAAKNSAITLDSNNLPLELVGLEKEAIEDKARSDLEAAGRYGDQEAKKMAISANPYARLCGNIVEEAMIAEMQKMRDSWNKGQSHTSKGN</sequence>
<dbReference type="EMBL" id="CP055903">
    <property type="protein sequence ID" value="QKX63722.1"/>
    <property type="molecule type" value="Genomic_DNA"/>
</dbReference>
<gene>
    <name evidence="2" type="ORF">TRUGW13939_10893</name>
</gene>
<evidence type="ECO:0000256" key="1">
    <source>
        <dbReference type="ARBA" id="ARBA00006995"/>
    </source>
</evidence>
<dbReference type="PANTHER" id="PTHR21405:SF0">
    <property type="entry name" value="TETRATRICOPEPTIDE REPEAT PROTEIN 36"/>
    <property type="match status" value="1"/>
</dbReference>
<dbReference type="GeneID" id="55998372"/>
<dbReference type="AlphaFoldDB" id="A0A7H8RBC0"/>
<name>A0A7H8RBC0_TALRU</name>
<dbReference type="KEGG" id="trg:TRUGW13939_10893"/>
<dbReference type="PANTHER" id="PTHR21405">
    <property type="entry name" value="CDNA SEQUENCE BC021608"/>
    <property type="match status" value="1"/>
</dbReference>
<keyword evidence="3" id="KW-1185">Reference proteome</keyword>
<dbReference type="OrthoDB" id="539634at2759"/>
<reference evidence="3" key="1">
    <citation type="submission" date="2020-06" db="EMBL/GenBank/DDBJ databases">
        <title>A chromosome-scale genome assembly of Talaromyces rugulosus W13939.</title>
        <authorList>
            <person name="Wang B."/>
            <person name="Guo L."/>
            <person name="Ye K."/>
            <person name="Wang L."/>
        </authorList>
    </citation>
    <scope>NUCLEOTIDE SEQUENCE [LARGE SCALE GENOMIC DNA]</scope>
    <source>
        <strain evidence="3">W13939</strain>
    </source>
</reference>
<dbReference type="Proteomes" id="UP000509510">
    <property type="component" value="Chromosome VI"/>
</dbReference>
<comment type="similarity">
    <text evidence="1">Belongs to the TTC36 family.</text>
</comment>